<dbReference type="NCBIfam" id="TIGR00685">
    <property type="entry name" value="T6PP"/>
    <property type="match status" value="1"/>
</dbReference>
<accession>A0A6A6BDR0</accession>
<dbReference type="GeneID" id="54303717"/>
<dbReference type="Proteomes" id="UP000799438">
    <property type="component" value="Unassembled WGS sequence"/>
</dbReference>
<dbReference type="PANTHER" id="PTHR10788:SF15">
    <property type="entry name" value="TREHALOSE SYNTHASE COMPLEX REGULATORY SUBUNIT TPS3-RELATED"/>
    <property type="match status" value="1"/>
</dbReference>
<dbReference type="Pfam" id="PF02358">
    <property type="entry name" value="Trehalose_PPase"/>
    <property type="match status" value="1"/>
</dbReference>
<dbReference type="RefSeq" id="XP_033397908.1">
    <property type="nucleotide sequence ID" value="XM_033546211.1"/>
</dbReference>
<comment type="similarity">
    <text evidence="2">In the N-terminal section; belongs to the glycosyltransferase 20 family.</text>
</comment>
<evidence type="ECO:0000313" key="7">
    <source>
        <dbReference type="EMBL" id="KAF2142196.1"/>
    </source>
</evidence>
<feature type="compositionally biased region" description="Low complexity" evidence="6">
    <location>
        <begin position="149"/>
        <end position="162"/>
    </location>
</feature>
<comment type="subcellular location">
    <subcellularLocation>
        <location evidence="1">Cytoplasm</location>
    </subcellularLocation>
</comment>
<reference evidence="7" key="1">
    <citation type="journal article" date="2020" name="Stud. Mycol.">
        <title>101 Dothideomycetes genomes: a test case for predicting lifestyles and emergence of pathogens.</title>
        <authorList>
            <person name="Haridas S."/>
            <person name="Albert R."/>
            <person name="Binder M."/>
            <person name="Bloem J."/>
            <person name="Labutti K."/>
            <person name="Salamov A."/>
            <person name="Andreopoulos B."/>
            <person name="Baker S."/>
            <person name="Barry K."/>
            <person name="Bills G."/>
            <person name="Bluhm B."/>
            <person name="Cannon C."/>
            <person name="Castanera R."/>
            <person name="Culley D."/>
            <person name="Daum C."/>
            <person name="Ezra D."/>
            <person name="Gonzalez J."/>
            <person name="Henrissat B."/>
            <person name="Kuo A."/>
            <person name="Liang C."/>
            <person name="Lipzen A."/>
            <person name="Lutzoni F."/>
            <person name="Magnuson J."/>
            <person name="Mondo S."/>
            <person name="Nolan M."/>
            <person name="Ohm R."/>
            <person name="Pangilinan J."/>
            <person name="Park H.-J."/>
            <person name="Ramirez L."/>
            <person name="Alfaro M."/>
            <person name="Sun H."/>
            <person name="Tritt A."/>
            <person name="Yoshinaga Y."/>
            <person name="Zwiers L.-H."/>
            <person name="Turgeon B."/>
            <person name="Goodwin S."/>
            <person name="Spatafora J."/>
            <person name="Crous P."/>
            <person name="Grigoriev I."/>
        </authorList>
    </citation>
    <scope>NUCLEOTIDE SEQUENCE</scope>
    <source>
        <strain evidence="7">CBS 121167</strain>
    </source>
</reference>
<dbReference type="GO" id="GO:0005829">
    <property type="term" value="C:cytosol"/>
    <property type="evidence" value="ECO:0007669"/>
    <property type="project" value="TreeGrafter"/>
</dbReference>
<keyword evidence="8" id="KW-1185">Reference proteome</keyword>
<dbReference type="AlphaFoldDB" id="A0A6A6BDR0"/>
<organism evidence="7 8">
    <name type="scientific">Aplosporella prunicola CBS 121167</name>
    <dbReference type="NCBI Taxonomy" id="1176127"/>
    <lineage>
        <taxon>Eukaryota</taxon>
        <taxon>Fungi</taxon>
        <taxon>Dikarya</taxon>
        <taxon>Ascomycota</taxon>
        <taxon>Pezizomycotina</taxon>
        <taxon>Dothideomycetes</taxon>
        <taxon>Dothideomycetes incertae sedis</taxon>
        <taxon>Botryosphaeriales</taxon>
        <taxon>Aplosporellaceae</taxon>
        <taxon>Aplosporella</taxon>
    </lineage>
</organism>
<dbReference type="GO" id="GO:0005946">
    <property type="term" value="C:alpha,alpha-trehalose-phosphate synthase complex (UDP-forming)"/>
    <property type="evidence" value="ECO:0007669"/>
    <property type="project" value="TreeGrafter"/>
</dbReference>
<evidence type="ECO:0000313" key="8">
    <source>
        <dbReference type="Proteomes" id="UP000799438"/>
    </source>
</evidence>
<dbReference type="FunFam" id="3.40.50.2000:FF:000099">
    <property type="entry name" value="Alpha,alpha-trehalose phosphate synthase subunit, putative"/>
    <property type="match status" value="1"/>
</dbReference>
<evidence type="ECO:0000256" key="1">
    <source>
        <dbReference type="ARBA" id="ARBA00004496"/>
    </source>
</evidence>
<proteinExistence type="inferred from homology"/>
<keyword evidence="4" id="KW-0963">Cytoplasm</keyword>
<dbReference type="OrthoDB" id="755951at2759"/>
<name>A0A6A6BDR0_9PEZI</name>
<evidence type="ECO:0000256" key="6">
    <source>
        <dbReference type="SAM" id="MobiDB-lite"/>
    </source>
</evidence>
<keyword evidence="7" id="KW-0808">Transferase</keyword>
<evidence type="ECO:0000256" key="5">
    <source>
        <dbReference type="ARBA" id="ARBA00022553"/>
    </source>
</evidence>
<dbReference type="FunFam" id="3.40.50.2000:FF:000036">
    <property type="entry name" value="Alpha,alpha-trehalose-phosphate synthase subunit Tps2"/>
    <property type="match status" value="1"/>
</dbReference>
<evidence type="ECO:0000256" key="2">
    <source>
        <dbReference type="ARBA" id="ARBA00005409"/>
    </source>
</evidence>
<dbReference type="EMBL" id="ML995485">
    <property type="protein sequence ID" value="KAF2142196.1"/>
    <property type="molecule type" value="Genomic_DNA"/>
</dbReference>
<feature type="compositionally biased region" description="Basic residues" evidence="6">
    <location>
        <begin position="137"/>
        <end position="148"/>
    </location>
</feature>
<dbReference type="SUPFAM" id="SSF53756">
    <property type="entry name" value="UDP-Glycosyltransferase/glycogen phosphorylase"/>
    <property type="match status" value="1"/>
</dbReference>
<dbReference type="SUPFAM" id="SSF56784">
    <property type="entry name" value="HAD-like"/>
    <property type="match status" value="1"/>
</dbReference>
<dbReference type="InterPro" id="IPR003337">
    <property type="entry name" value="Trehalose_PPase"/>
</dbReference>
<dbReference type="InterPro" id="IPR001830">
    <property type="entry name" value="Glyco_trans_20"/>
</dbReference>
<sequence>MPTFIVSLFLPYTIDFHDLPQSSPPSRRPSPPRRNASKLEPAAEPGEQHASLFAQPTPPQTPSATAAHEEFFTQEQPSVSTHFPKPHDPRSLVRSDAHVPEWGSGLFFNQPRSRAAAPPSEDILKYTKAQELAAAAHHQRRPSRRSPKRMSVSSNRSSSSSRQQWGSEWTVEPAVQGNGGLANAVRAAIGAGKLQDVYWVGTVGFPTDALDDGKKHEIHEKLESEFDALTVFVNDNDFDGHYTHYCKTILWPVFHYQIPDHPKSKAYEDHSWIYYVHLNQAFADNIIKSYKRGDVIWVHDYHLLLVPGMVRKKLPDAEIGFFMHTAFPSSEVFRCLAVRRELLEGMLGANLVAFQSREYAQHFLQTCSRLLIVEATNDGVQLENRFVNVAWLPIGIDPKSLALVREEPTVKEWIKVMQERYKGKMLIVARDKLDQVRGVRQKLLSFELFLNKYPQFRDKVVMIQVATSTTENSELAMTVSDIVTRIESTHSTLAHQPLVFLRQDIAFSQYLALLSVADVLMITSLREGMNLTAHEFIACQDGRATEKKHGPLILSEFTGSTSIFGGNELAVNPWDYKQCAEAIKTALEMSPEEKERRYTKLNNVIMHHTGEYWCTTLSHTLAKVHEEHFMRDTMSIPRLSTSQLCEKYKNANRRIFILDYEGTLASYGSPTSIIMTSPQRVIDALNEVLMDNKNMVYVMSGRTPEELERLFSRVPTLGLIAENGCFVRPFGTDQWVAFADTSKVDEWKASVKEILQYYKDRVEGSWVEERHCSLIFHYEQAEDFDAAATQAGECATHINEVCAAQHVHAVPIDKCILVEPLDWSKGSAATHIFKKYRDRVVEKEGDSPAEFLLVAGDDREDEPIFRWANQLGKTGVIRDVTTVSVGTRNTEANATLTQGTTGLLSVLQKLAKLSENE</sequence>
<dbReference type="PANTHER" id="PTHR10788">
    <property type="entry name" value="TREHALOSE-6-PHOSPHATE SYNTHASE"/>
    <property type="match status" value="1"/>
</dbReference>
<dbReference type="GO" id="GO:0003825">
    <property type="term" value="F:alpha,alpha-trehalose-phosphate synthase (UDP-forming) activity"/>
    <property type="evidence" value="ECO:0007669"/>
    <property type="project" value="TreeGrafter"/>
</dbReference>
<comment type="similarity">
    <text evidence="3">In the C-terminal section; belongs to the trehalose phosphatase family.</text>
</comment>
<dbReference type="NCBIfam" id="TIGR01484">
    <property type="entry name" value="HAD-SF-IIB"/>
    <property type="match status" value="1"/>
</dbReference>
<dbReference type="GO" id="GO:0004805">
    <property type="term" value="F:trehalose-phosphatase activity"/>
    <property type="evidence" value="ECO:0007669"/>
    <property type="project" value="TreeGrafter"/>
</dbReference>
<dbReference type="InterPro" id="IPR036412">
    <property type="entry name" value="HAD-like_sf"/>
</dbReference>
<dbReference type="InterPro" id="IPR023214">
    <property type="entry name" value="HAD_sf"/>
</dbReference>
<evidence type="ECO:0000256" key="3">
    <source>
        <dbReference type="ARBA" id="ARBA00006330"/>
    </source>
</evidence>
<feature type="region of interest" description="Disordered" evidence="6">
    <location>
        <begin position="18"/>
        <end position="93"/>
    </location>
</feature>
<dbReference type="GO" id="GO:0030234">
    <property type="term" value="F:enzyme regulator activity"/>
    <property type="evidence" value="ECO:0007669"/>
    <property type="project" value="UniProtKB-ARBA"/>
</dbReference>
<dbReference type="Gene3D" id="3.30.70.1020">
    <property type="entry name" value="Trehalose-6-phosphate phosphatase related protein, domain 2"/>
    <property type="match status" value="1"/>
</dbReference>
<feature type="region of interest" description="Disordered" evidence="6">
    <location>
        <begin position="132"/>
        <end position="169"/>
    </location>
</feature>
<gene>
    <name evidence="7" type="ORF">K452DRAFT_358633</name>
</gene>
<keyword evidence="5" id="KW-0597">Phosphoprotein</keyword>
<dbReference type="Gene3D" id="3.40.50.2000">
    <property type="entry name" value="Glycogen Phosphorylase B"/>
    <property type="match status" value="2"/>
</dbReference>
<dbReference type="Pfam" id="PF00982">
    <property type="entry name" value="Glyco_transf_20"/>
    <property type="match status" value="1"/>
</dbReference>
<dbReference type="GO" id="GO:0005992">
    <property type="term" value="P:trehalose biosynthetic process"/>
    <property type="evidence" value="ECO:0007669"/>
    <property type="project" value="InterPro"/>
</dbReference>
<dbReference type="InterPro" id="IPR006379">
    <property type="entry name" value="HAD-SF_hydro_IIB"/>
</dbReference>
<dbReference type="CDD" id="cd03788">
    <property type="entry name" value="GT20_TPS"/>
    <property type="match status" value="1"/>
</dbReference>
<protein>
    <submittedName>
        <fullName evidence="7">Glycosyltransferase family 20 protein</fullName>
    </submittedName>
</protein>
<dbReference type="Gene3D" id="3.40.50.1000">
    <property type="entry name" value="HAD superfamily/HAD-like"/>
    <property type="match status" value="1"/>
</dbReference>
<evidence type="ECO:0000256" key="4">
    <source>
        <dbReference type="ARBA" id="ARBA00022490"/>
    </source>
</evidence>
<dbReference type="FunFam" id="3.30.70.1020:FF:000001">
    <property type="entry name" value="Alpha,alpha-trehalose-phosphate synthase [UDP-forming] 1"/>
    <property type="match status" value="1"/>
</dbReference>